<protein>
    <submittedName>
        <fullName evidence="6">DegT/DnrJ/EryC1/StrS aminotransferase</fullName>
    </submittedName>
</protein>
<keyword evidence="6" id="KW-0032">Aminotransferase</keyword>
<keyword evidence="6" id="KW-0808">Transferase</keyword>
<dbReference type="AlphaFoldDB" id="A0A286U4C6"/>
<dbReference type="Pfam" id="PF01041">
    <property type="entry name" value="DegT_DnrJ_EryC1"/>
    <property type="match status" value="1"/>
</dbReference>
<keyword evidence="7" id="KW-1185">Reference proteome</keyword>
<keyword evidence="1 4" id="KW-0663">Pyridoxal phosphate</keyword>
<proteinExistence type="inferred from homology"/>
<dbReference type="PANTHER" id="PTHR30244">
    <property type="entry name" value="TRANSAMINASE"/>
    <property type="match status" value="1"/>
</dbReference>
<evidence type="ECO:0000256" key="5">
    <source>
        <dbReference type="RuleBase" id="RU004508"/>
    </source>
</evidence>
<dbReference type="InterPro" id="IPR015424">
    <property type="entry name" value="PyrdxlP-dep_Trfase"/>
</dbReference>
<reference evidence="7" key="1">
    <citation type="journal article" date="2017" name="Environ. Microbiol. Rep.">
        <title>Genetic Diversity of Marine Anaerobic Ammonium-Oxidizing Bacteria as Revealed by Genomic and Proteomic Analyses of 'Candidatus Scalindua japonica'.</title>
        <authorList>
            <person name="Oshiki M."/>
            <person name="Mizuto K."/>
            <person name="Kimura Z."/>
            <person name="Kindaichi T."/>
            <person name="Satoh H."/>
            <person name="Okabe S."/>
        </authorList>
    </citation>
    <scope>NUCLEOTIDE SEQUENCE [LARGE SCALE GENOMIC DNA]</scope>
    <source>
        <strain evidence="7">husup-a2</strain>
    </source>
</reference>
<comment type="caution">
    <text evidence="6">The sequence shown here is derived from an EMBL/GenBank/DDBJ whole genome shotgun (WGS) entry which is preliminary data.</text>
</comment>
<feature type="modified residue" description="N6-(pyridoxal phosphate)lysine" evidence="4">
    <location>
        <position position="200"/>
    </location>
</feature>
<dbReference type="EMBL" id="BAOS01000045">
    <property type="protein sequence ID" value="GAX62975.1"/>
    <property type="molecule type" value="Genomic_DNA"/>
</dbReference>
<organism evidence="6 7">
    <name type="scientific">Candidatus Scalindua japonica</name>
    <dbReference type="NCBI Taxonomy" id="1284222"/>
    <lineage>
        <taxon>Bacteria</taxon>
        <taxon>Pseudomonadati</taxon>
        <taxon>Planctomycetota</taxon>
        <taxon>Candidatus Brocadiia</taxon>
        <taxon>Candidatus Brocadiales</taxon>
        <taxon>Candidatus Scalinduaceae</taxon>
        <taxon>Candidatus Scalindua</taxon>
    </lineage>
</organism>
<feature type="active site" description="Proton acceptor" evidence="3">
    <location>
        <position position="200"/>
    </location>
</feature>
<gene>
    <name evidence="6" type="ORF">SCALIN_C45_0133</name>
</gene>
<dbReference type="InterPro" id="IPR000653">
    <property type="entry name" value="DegT/StrS_aminotransferase"/>
</dbReference>
<sequence length="401" mass="45505">MIKTVKNLAIFGGKPAFNEVLHVGCPNIGNRQRFLKYINDILDQRWLTNRGHYVREFEQKIADLIGVKHCIAMCNGTVALEIAIRALDLRGEVIIPSFTFIATAHALQWQEITPVFCDIDPDSHNIDPGRVEELITPRTTGIIGVHIWGRPCDVKALAEIAQRRNLKLLYDAAHAFACSHSGQKIGNFGDAEVFSFHATKFFNSLEGGAVVTNNDELATKIRLMKNFGFDGMDNVTYIGTNGKMNEVSAAMGLVSLESLDEFININRQNYDLYHNYLSCISGINLQRYDESEDNNFHYIIMEIDIDKIEISRDQLMNILHAENVRVRRYFYPSCHRMEPYRSYYPTAGLLLPETEKLSERVLCLPTGSAVRPEDIKEICQIIGFAVEHGDEISSRLTERQE</sequence>
<dbReference type="PANTHER" id="PTHR30244:SF9">
    <property type="entry name" value="PROTEIN RV3402C"/>
    <property type="match status" value="1"/>
</dbReference>
<evidence type="ECO:0000256" key="1">
    <source>
        <dbReference type="ARBA" id="ARBA00022898"/>
    </source>
</evidence>
<dbReference type="Proteomes" id="UP000218542">
    <property type="component" value="Unassembled WGS sequence"/>
</dbReference>
<dbReference type="GO" id="GO:0000271">
    <property type="term" value="P:polysaccharide biosynthetic process"/>
    <property type="evidence" value="ECO:0007669"/>
    <property type="project" value="TreeGrafter"/>
</dbReference>
<dbReference type="Gene3D" id="3.40.640.10">
    <property type="entry name" value="Type I PLP-dependent aspartate aminotransferase-like (Major domain)"/>
    <property type="match status" value="1"/>
</dbReference>
<dbReference type="CDD" id="cd00616">
    <property type="entry name" value="AHBA_syn"/>
    <property type="match status" value="1"/>
</dbReference>
<dbReference type="InterPro" id="IPR015421">
    <property type="entry name" value="PyrdxlP-dep_Trfase_major"/>
</dbReference>
<dbReference type="OrthoDB" id="9810913at2"/>
<evidence type="ECO:0000313" key="6">
    <source>
        <dbReference type="EMBL" id="GAX62975.1"/>
    </source>
</evidence>
<dbReference type="SUPFAM" id="SSF53383">
    <property type="entry name" value="PLP-dependent transferases"/>
    <property type="match status" value="1"/>
</dbReference>
<evidence type="ECO:0000256" key="2">
    <source>
        <dbReference type="ARBA" id="ARBA00037999"/>
    </source>
</evidence>
<evidence type="ECO:0000313" key="7">
    <source>
        <dbReference type="Proteomes" id="UP000218542"/>
    </source>
</evidence>
<dbReference type="PIRSF" id="PIRSF000390">
    <property type="entry name" value="PLP_StrS"/>
    <property type="match status" value="1"/>
</dbReference>
<accession>A0A286U4C6</accession>
<dbReference type="RefSeq" id="WP_096896365.1">
    <property type="nucleotide sequence ID" value="NZ_BAOS01000045.1"/>
</dbReference>
<dbReference type="GO" id="GO:0008483">
    <property type="term" value="F:transaminase activity"/>
    <property type="evidence" value="ECO:0007669"/>
    <property type="project" value="UniProtKB-KW"/>
</dbReference>
<evidence type="ECO:0000256" key="4">
    <source>
        <dbReference type="PIRSR" id="PIRSR000390-2"/>
    </source>
</evidence>
<dbReference type="Gene3D" id="3.90.1150.10">
    <property type="entry name" value="Aspartate Aminotransferase, domain 1"/>
    <property type="match status" value="1"/>
</dbReference>
<name>A0A286U4C6_9BACT</name>
<dbReference type="InterPro" id="IPR015422">
    <property type="entry name" value="PyrdxlP-dep_Trfase_small"/>
</dbReference>
<dbReference type="GO" id="GO:0030170">
    <property type="term" value="F:pyridoxal phosphate binding"/>
    <property type="evidence" value="ECO:0007669"/>
    <property type="project" value="TreeGrafter"/>
</dbReference>
<evidence type="ECO:0000256" key="3">
    <source>
        <dbReference type="PIRSR" id="PIRSR000390-1"/>
    </source>
</evidence>
<comment type="similarity">
    <text evidence="2 5">Belongs to the DegT/DnrJ/EryC1 family.</text>
</comment>